<organism evidence="2 3">
    <name type="scientific">Tamaricihabitans halophyticus</name>
    <dbReference type="NCBI Taxonomy" id="1262583"/>
    <lineage>
        <taxon>Bacteria</taxon>
        <taxon>Bacillati</taxon>
        <taxon>Actinomycetota</taxon>
        <taxon>Actinomycetes</taxon>
        <taxon>Pseudonocardiales</taxon>
        <taxon>Pseudonocardiaceae</taxon>
        <taxon>Tamaricihabitans</taxon>
    </lineage>
</organism>
<reference evidence="2 3" key="1">
    <citation type="submission" date="2019-03" db="EMBL/GenBank/DDBJ databases">
        <title>Genomic Encyclopedia of Type Strains, Phase IV (KMG-IV): sequencing the most valuable type-strain genomes for metagenomic binning, comparative biology and taxonomic classification.</title>
        <authorList>
            <person name="Goeker M."/>
        </authorList>
    </citation>
    <scope>NUCLEOTIDE SEQUENCE [LARGE SCALE GENOMIC DNA]</scope>
    <source>
        <strain evidence="2 3">DSM 45765</strain>
    </source>
</reference>
<keyword evidence="3" id="KW-1185">Reference proteome</keyword>
<dbReference type="EMBL" id="SLXQ01000013">
    <property type="protein sequence ID" value="TCP46834.1"/>
    <property type="molecule type" value="Genomic_DNA"/>
</dbReference>
<protein>
    <submittedName>
        <fullName evidence="2">Uncharacterized protein</fullName>
    </submittedName>
</protein>
<keyword evidence="1" id="KW-1133">Transmembrane helix</keyword>
<accession>A0A4R2QEE4</accession>
<feature type="transmembrane region" description="Helical" evidence="1">
    <location>
        <begin position="105"/>
        <end position="128"/>
    </location>
</feature>
<dbReference type="Proteomes" id="UP000294911">
    <property type="component" value="Unassembled WGS sequence"/>
</dbReference>
<evidence type="ECO:0000313" key="2">
    <source>
        <dbReference type="EMBL" id="TCP46834.1"/>
    </source>
</evidence>
<dbReference type="RefSeq" id="WP_132879547.1">
    <property type="nucleotide sequence ID" value="NZ_SLXQ01000013.1"/>
</dbReference>
<dbReference type="OrthoDB" id="166777at2"/>
<sequence length="153" mass="16584">MLARIAWPYRAALAGVLTLLVVGVPTDIIDTPLFSREVPVRWWEYPVLAATILLTAAWFALPGATALPDRTHRTPLGAVLLAVFAVGCPVCNKIILIVLGTSGALSIWAPIQPFLALISLALLSFAIIQRWRKQSCSTDTCATQPEEEPARKP</sequence>
<gene>
    <name evidence="2" type="ORF">EV191_113111</name>
</gene>
<feature type="transmembrane region" description="Helical" evidence="1">
    <location>
        <begin position="76"/>
        <end position="99"/>
    </location>
</feature>
<keyword evidence="1" id="KW-0812">Transmembrane</keyword>
<keyword evidence="1" id="KW-0472">Membrane</keyword>
<evidence type="ECO:0000313" key="3">
    <source>
        <dbReference type="Proteomes" id="UP000294911"/>
    </source>
</evidence>
<dbReference type="AlphaFoldDB" id="A0A4R2QEE4"/>
<feature type="transmembrane region" description="Helical" evidence="1">
    <location>
        <begin position="42"/>
        <end position="64"/>
    </location>
</feature>
<proteinExistence type="predicted"/>
<name>A0A4R2QEE4_9PSEU</name>
<comment type="caution">
    <text evidence="2">The sequence shown here is derived from an EMBL/GenBank/DDBJ whole genome shotgun (WGS) entry which is preliminary data.</text>
</comment>
<evidence type="ECO:0000256" key="1">
    <source>
        <dbReference type="SAM" id="Phobius"/>
    </source>
</evidence>